<dbReference type="PANTHER" id="PTHR10443:SF12">
    <property type="entry name" value="DIPEPTIDASE"/>
    <property type="match status" value="1"/>
</dbReference>
<dbReference type="InterPro" id="IPR032466">
    <property type="entry name" value="Metal_Hydrolase"/>
</dbReference>
<dbReference type="EMBL" id="JAMLDX010000022">
    <property type="protein sequence ID" value="MCP3732741.1"/>
    <property type="molecule type" value="Genomic_DNA"/>
</dbReference>
<reference evidence="1" key="1">
    <citation type="submission" date="2022-05" db="EMBL/GenBank/DDBJ databases">
        <title>Sphingomonas sp. strain MG17 Genome sequencing and assembly.</title>
        <authorList>
            <person name="Kim I."/>
        </authorList>
    </citation>
    <scope>NUCLEOTIDE SEQUENCE</scope>
    <source>
        <strain evidence="1">MG17</strain>
    </source>
</reference>
<evidence type="ECO:0000313" key="2">
    <source>
        <dbReference type="Proteomes" id="UP001139451"/>
    </source>
</evidence>
<dbReference type="GO" id="GO:0006508">
    <property type="term" value="P:proteolysis"/>
    <property type="evidence" value="ECO:0007669"/>
    <property type="project" value="InterPro"/>
</dbReference>
<dbReference type="Gene3D" id="3.20.20.140">
    <property type="entry name" value="Metal-dependent hydrolases"/>
    <property type="match status" value="1"/>
</dbReference>
<dbReference type="AlphaFoldDB" id="A0A9X2HQX6"/>
<name>A0A9X2HQX6_9SPHN</name>
<evidence type="ECO:0000313" key="1">
    <source>
        <dbReference type="EMBL" id="MCP3732741.1"/>
    </source>
</evidence>
<organism evidence="1 2">
    <name type="scientific">Sphingomonas tagetis</name>
    <dbReference type="NCBI Taxonomy" id="2949092"/>
    <lineage>
        <taxon>Bacteria</taxon>
        <taxon>Pseudomonadati</taxon>
        <taxon>Pseudomonadota</taxon>
        <taxon>Alphaproteobacteria</taxon>
        <taxon>Sphingomonadales</taxon>
        <taxon>Sphingomonadaceae</taxon>
        <taxon>Sphingomonas</taxon>
    </lineage>
</organism>
<comment type="caution">
    <text evidence="1">The sequence shown here is derived from an EMBL/GenBank/DDBJ whole genome shotgun (WGS) entry which is preliminary data.</text>
</comment>
<protein>
    <submittedName>
        <fullName evidence="1">Dipeptidase</fullName>
    </submittedName>
</protein>
<dbReference type="RefSeq" id="WP_254296404.1">
    <property type="nucleotide sequence ID" value="NZ_JAMLDX010000022.1"/>
</dbReference>
<dbReference type="PROSITE" id="PS51365">
    <property type="entry name" value="RENAL_DIPEPTIDASE_2"/>
    <property type="match status" value="1"/>
</dbReference>
<dbReference type="InterPro" id="IPR008257">
    <property type="entry name" value="Pept_M19"/>
</dbReference>
<keyword evidence="2" id="KW-1185">Reference proteome</keyword>
<sequence>MNAQTSLIVPELLRTSFVWDTHSGFMPDPRADLANLSIWRNAGVDFLSVNIGFDLMPWQDTVATIASFRHWLRRHEDEYLLVGRVEDLALARETGRMAVAFDLEGMAALDGRIEMVEFYHALGVRQMLFAYNRDNAAGGGCHADDTGLTPFGLAVIDEMNRVGITVDVSHCSYRTSMEAMARSSAPVIFSHSNPRAVHDHQRNIVDEQILACAATGGVIGAVGVTLFIGSEGPDIKRFADHIDYLIDLAGPDHVGLGLDYGFPVDAGDLGELVANNPQFWPADQGYFDFHPEFVSPAQLADLIEEMLLRGYDDSVVRGVLGGNFLRVAQACWR</sequence>
<accession>A0A9X2HQX6</accession>
<dbReference type="GO" id="GO:0070573">
    <property type="term" value="F:metallodipeptidase activity"/>
    <property type="evidence" value="ECO:0007669"/>
    <property type="project" value="InterPro"/>
</dbReference>
<proteinExistence type="predicted"/>
<dbReference type="SUPFAM" id="SSF51556">
    <property type="entry name" value="Metallo-dependent hydrolases"/>
    <property type="match status" value="1"/>
</dbReference>
<dbReference type="PANTHER" id="PTHR10443">
    <property type="entry name" value="MICROSOMAL DIPEPTIDASE"/>
    <property type="match status" value="1"/>
</dbReference>
<dbReference type="Proteomes" id="UP001139451">
    <property type="component" value="Unassembled WGS sequence"/>
</dbReference>
<gene>
    <name evidence="1" type="ORF">M9978_20185</name>
</gene>
<dbReference type="Pfam" id="PF01244">
    <property type="entry name" value="Peptidase_M19"/>
    <property type="match status" value="1"/>
</dbReference>